<dbReference type="InterPro" id="IPR013783">
    <property type="entry name" value="Ig-like_fold"/>
</dbReference>
<keyword evidence="3" id="KW-0677">Repeat</keyword>
<dbReference type="CDD" id="cd00054">
    <property type="entry name" value="EGF_CA"/>
    <property type="match status" value="3"/>
</dbReference>
<dbReference type="InterPro" id="IPR000742">
    <property type="entry name" value="EGF"/>
</dbReference>
<dbReference type="SUPFAM" id="SSF81324">
    <property type="entry name" value="Voltage-gated potassium channels"/>
    <property type="match status" value="1"/>
</dbReference>
<feature type="transmembrane region" description="Helical" evidence="7">
    <location>
        <begin position="945"/>
        <end position="965"/>
    </location>
</feature>
<dbReference type="SMART" id="SM00209">
    <property type="entry name" value="TSP1"/>
    <property type="match status" value="1"/>
</dbReference>
<dbReference type="FunFam" id="2.60.40.10:FF:000028">
    <property type="entry name" value="Neuronal cell adhesion molecule"/>
    <property type="match status" value="2"/>
</dbReference>
<accession>A0AAU9XP68</accession>
<feature type="disulfide bond" evidence="5">
    <location>
        <begin position="310"/>
        <end position="319"/>
    </location>
</feature>
<comment type="caution">
    <text evidence="11">The sequence shown here is derived from an EMBL/GenBank/DDBJ whole genome shotgun (WGS) entry which is preliminary data.</text>
</comment>
<dbReference type="Gene3D" id="2.20.100.10">
    <property type="entry name" value="Thrombospondin type-1 (TSP1) repeat"/>
    <property type="match status" value="1"/>
</dbReference>
<evidence type="ECO:0000256" key="3">
    <source>
        <dbReference type="ARBA" id="ARBA00022737"/>
    </source>
</evidence>
<keyword evidence="4 5" id="KW-1015">Disulfide bond</keyword>
<feature type="transmembrane region" description="Helical" evidence="7">
    <location>
        <begin position="1010"/>
        <end position="1037"/>
    </location>
</feature>
<dbReference type="Gene3D" id="1.10.287.70">
    <property type="match status" value="1"/>
</dbReference>
<dbReference type="Pfam" id="PF00041">
    <property type="entry name" value="fn3"/>
    <property type="match status" value="2"/>
</dbReference>
<evidence type="ECO:0000256" key="4">
    <source>
        <dbReference type="ARBA" id="ARBA00023157"/>
    </source>
</evidence>
<dbReference type="Pfam" id="PF00008">
    <property type="entry name" value="EGF"/>
    <property type="match status" value="1"/>
</dbReference>
<dbReference type="InterPro" id="IPR000421">
    <property type="entry name" value="FA58C"/>
</dbReference>
<feature type="disulfide bond" evidence="5">
    <location>
        <begin position="291"/>
        <end position="308"/>
    </location>
</feature>
<dbReference type="InterPro" id="IPR036383">
    <property type="entry name" value="TSP1_rpt_sf"/>
</dbReference>
<dbReference type="Proteomes" id="UP001159428">
    <property type="component" value="Unassembled WGS sequence"/>
</dbReference>
<feature type="domain" description="EGF-like" evidence="9">
    <location>
        <begin position="280"/>
        <end position="320"/>
    </location>
</feature>
<keyword evidence="7" id="KW-0472">Membrane</keyword>
<evidence type="ECO:0000259" key="8">
    <source>
        <dbReference type="PROSITE" id="PS50022"/>
    </source>
</evidence>
<name>A0AAU9XP68_9CNID</name>
<dbReference type="FunFam" id="2.20.100.10:FF:000002">
    <property type="entry name" value="Unc-5 netrin receptor C"/>
    <property type="match status" value="1"/>
</dbReference>
<dbReference type="Gene3D" id="2.60.120.260">
    <property type="entry name" value="Galactose-binding domain-like"/>
    <property type="match status" value="1"/>
</dbReference>
<feature type="disulfide bond" evidence="5">
    <location>
        <begin position="226"/>
        <end position="235"/>
    </location>
</feature>
<dbReference type="PANTHER" id="PTHR24049:SF22">
    <property type="entry name" value="DROSOPHILA CRUMBS HOMOLOG"/>
    <property type="match status" value="1"/>
</dbReference>
<dbReference type="GO" id="GO:0005886">
    <property type="term" value="C:plasma membrane"/>
    <property type="evidence" value="ECO:0007669"/>
    <property type="project" value="TreeGrafter"/>
</dbReference>
<evidence type="ECO:0000259" key="9">
    <source>
        <dbReference type="PROSITE" id="PS50026"/>
    </source>
</evidence>
<dbReference type="SUPFAM" id="SSF57196">
    <property type="entry name" value="EGF/Laminin"/>
    <property type="match status" value="5"/>
</dbReference>
<dbReference type="PROSITE" id="PS50022">
    <property type="entry name" value="FA58C_3"/>
    <property type="match status" value="1"/>
</dbReference>
<evidence type="ECO:0000256" key="2">
    <source>
        <dbReference type="ARBA" id="ARBA00022729"/>
    </source>
</evidence>
<gene>
    <name evidence="11" type="ORF">PMEA_00027248</name>
</gene>
<dbReference type="Pfam" id="PF00090">
    <property type="entry name" value="TSP_1"/>
    <property type="match status" value="1"/>
</dbReference>
<feature type="disulfide bond" evidence="5">
    <location>
        <begin position="207"/>
        <end position="224"/>
    </location>
</feature>
<dbReference type="GO" id="GO:0032991">
    <property type="term" value="C:protein-containing complex"/>
    <property type="evidence" value="ECO:0007669"/>
    <property type="project" value="TreeGrafter"/>
</dbReference>
<dbReference type="PROSITE" id="PS50092">
    <property type="entry name" value="TSP1"/>
    <property type="match status" value="1"/>
</dbReference>
<evidence type="ECO:0000256" key="1">
    <source>
        <dbReference type="ARBA" id="ARBA00022536"/>
    </source>
</evidence>
<dbReference type="Pfam" id="PF07885">
    <property type="entry name" value="Ion_trans_2"/>
    <property type="match status" value="1"/>
</dbReference>
<dbReference type="CDD" id="cd00063">
    <property type="entry name" value="FN3"/>
    <property type="match status" value="3"/>
</dbReference>
<dbReference type="FunFam" id="2.10.25.10:FF:000118">
    <property type="entry name" value="protein delta homolog 2"/>
    <property type="match status" value="1"/>
</dbReference>
<feature type="domain" description="F5/8 type C" evidence="8">
    <location>
        <begin position="12"/>
        <end position="158"/>
    </location>
</feature>
<feature type="domain" description="EGF-like" evidence="9">
    <location>
        <begin position="159"/>
        <end position="196"/>
    </location>
</feature>
<evidence type="ECO:0000313" key="12">
    <source>
        <dbReference type="Proteomes" id="UP001159428"/>
    </source>
</evidence>
<dbReference type="InterPro" id="IPR008979">
    <property type="entry name" value="Galactose-bd-like_sf"/>
</dbReference>
<feature type="transmembrane region" description="Helical" evidence="7">
    <location>
        <begin position="1186"/>
        <end position="1211"/>
    </location>
</feature>
<proteinExistence type="predicted"/>
<dbReference type="GO" id="GO:0007157">
    <property type="term" value="P:heterophilic cell-cell adhesion via plasma membrane cell adhesion molecules"/>
    <property type="evidence" value="ECO:0007669"/>
    <property type="project" value="TreeGrafter"/>
</dbReference>
<evidence type="ECO:0000259" key="10">
    <source>
        <dbReference type="PROSITE" id="PS50853"/>
    </source>
</evidence>
<keyword evidence="7" id="KW-0812">Transmembrane</keyword>
<sequence length="1347" mass="150545">MFCLDFTCITGCNRSLGILSGEIKDWRITVRPFRYYRYKPSPVSLLLEATGGAGETWKPYWFYRDLWFQVELHNGYTWVTGIATQGRLIAYALLYWDCRVRKQWYTERGQRHVKIFTGNRHKSFVRNKLKTPIRARFFRIYPLTWRGKIEMRMKLYGCKGVCLSMPCKNGGKCVPDYINENYTCVCPNGFYGDTCRLGDLCKLSKPCLHGGNCSAVRSWPYFKCTCPSNYTGFDCGFEIGDPCNHNFCLNNGTCQRIEAWPYSQCICGSGYAGFNCGTPTGNPCSNNSERCKNGGNCTQESNILGYTCKCTSEYIGFNCGFMKDDPCFPNPCRNGGNCFREDGLKDFICNCTFGFIGKRCESEIVHGNWSHWTPWPNCNKPCNNGTRTRRRACDNPRPAFGGKRCEGLTFESERCNQEKCPAENVKYQVKLRGETWEYSLAEVESTKYPELADRIKKAVKDFYHRRDENVKVDKLKFKKGSVICSFNVTYESIDSLQIVSFLEEIAGGLLGDIPVALDKIETSNVPQQAPVDLKAKSSKSTSIVIKWRQNHSFSTLGNMIVYKEANKKFKTNTTKSVPLNASEAMLEDLKKFTNYTIRVFAFSSNGNGVPSDAVTVRTQEDVPSEPPPDIVVKSTSSSTIHVSWGPISQAFVHGILMGYEVSYAKDDESLAWDNKTLDANAHETVLSDLEYFTPYKVVICARTSQGCGKNVSRNATTFGDVPSKPPQNVTTWNEVPFGHVNGLLMGYSIKYRRVKTAEKNVVHLEETAIAKSTDLWIVLNVQTYSVYKIEVAAFTQKGLGPYSEYIYGETCRCPKTLYTNYWSTPPYLKVNLKGNTLDGIFSHIVTDMIYTACGECPAYGFTEINLASNGNGQRSGKESLVDVLGDIDEVPQISFPIYGNRYVTRFGGIHPYVNLVESPGLAFVAAKRTPGAAARNIVSAVFSCFPLVLLSACMAFLSGFIIWLLDMKNNSDQFPACFSKGIGEGLWWSFVSMTTVGYGDRFPCSVPARIFGIAWTLTGIVIISILISAIASALTIVNVPYPIKLYGAKIGAIQNSTENRIGTLKNARVNEEKNYKNLEEIRAALENGEIEGALIDTYVAADHKSELFSDRIYVKQILDQPLGYGVVLSGAAVNVEQRCRDFINLHMSNIFHMITISTKTLDPAPTDENVESSTDLFDGSSVMFRIALASLCGMLGLAIIAGITYHYLIFVPRQKRVDRLKASSSQLARKKALVAEMRDFVRIFHSQMSTRISSEMDKCKQVLRDIREERNISKQGGALLLNNVKTNPIYSDSSEGCDSVVAQRPLVFKSAKSIEELNKHNTFVNIAALNSSGENLSLESDSDNCTK</sequence>
<keyword evidence="7" id="KW-1133">Transmembrane helix</keyword>
<dbReference type="InterPro" id="IPR000884">
    <property type="entry name" value="TSP1_rpt"/>
</dbReference>
<feature type="coiled-coil region" evidence="6">
    <location>
        <begin position="1061"/>
        <end position="1088"/>
    </location>
</feature>
<dbReference type="SMART" id="SM00231">
    <property type="entry name" value="FA58C"/>
    <property type="match status" value="1"/>
</dbReference>
<keyword evidence="12" id="KW-1185">Reference proteome</keyword>
<dbReference type="Gene3D" id="2.60.40.10">
    <property type="entry name" value="Immunoglobulins"/>
    <property type="match status" value="3"/>
</dbReference>
<feature type="disulfide bond" evidence="5">
    <location>
        <begin position="332"/>
        <end position="349"/>
    </location>
</feature>
<feature type="disulfide bond" evidence="5">
    <location>
        <begin position="186"/>
        <end position="195"/>
    </location>
</feature>
<dbReference type="SUPFAM" id="SSF49265">
    <property type="entry name" value="Fibronectin type III"/>
    <property type="match status" value="2"/>
</dbReference>
<comment type="caution">
    <text evidence="5">Lacks conserved residue(s) required for the propagation of feature annotation.</text>
</comment>
<dbReference type="InterPro" id="IPR013099">
    <property type="entry name" value="K_chnl_dom"/>
</dbReference>
<dbReference type="InterPro" id="IPR003961">
    <property type="entry name" value="FN3_dom"/>
</dbReference>
<feature type="domain" description="Fibronectin type-III" evidence="10">
    <location>
        <begin position="529"/>
        <end position="621"/>
    </location>
</feature>
<feature type="disulfide bond" evidence="5">
    <location>
        <begin position="248"/>
        <end position="265"/>
    </location>
</feature>
<dbReference type="PROSITE" id="PS50853">
    <property type="entry name" value="FN3"/>
    <property type="match status" value="2"/>
</dbReference>
<dbReference type="InterPro" id="IPR051022">
    <property type="entry name" value="Notch_Cell-Fate_Det"/>
</dbReference>
<keyword evidence="2" id="KW-0732">Signal</keyword>
<feature type="domain" description="EGF-like" evidence="9">
    <location>
        <begin position="197"/>
        <end position="236"/>
    </location>
</feature>
<keyword evidence="6" id="KW-0175">Coiled coil</keyword>
<evidence type="ECO:0000313" key="11">
    <source>
        <dbReference type="EMBL" id="CAH3153648.1"/>
    </source>
</evidence>
<dbReference type="InterPro" id="IPR036116">
    <property type="entry name" value="FN3_sf"/>
</dbReference>
<feature type="domain" description="EGF-like" evidence="9">
    <location>
        <begin position="323"/>
        <end position="361"/>
    </location>
</feature>
<dbReference type="PROSITE" id="PS01186">
    <property type="entry name" value="EGF_2"/>
    <property type="match status" value="3"/>
</dbReference>
<dbReference type="SUPFAM" id="SSF82895">
    <property type="entry name" value="TSP-1 type 1 repeat"/>
    <property type="match status" value="1"/>
</dbReference>
<dbReference type="SUPFAM" id="SSF49785">
    <property type="entry name" value="Galactose-binding domain-like"/>
    <property type="match status" value="1"/>
</dbReference>
<evidence type="ECO:0000256" key="6">
    <source>
        <dbReference type="SAM" id="Coils"/>
    </source>
</evidence>
<dbReference type="PROSITE" id="PS00022">
    <property type="entry name" value="EGF_1"/>
    <property type="match status" value="5"/>
</dbReference>
<feature type="domain" description="Fibronectin type-III" evidence="10">
    <location>
        <begin position="626"/>
        <end position="726"/>
    </location>
</feature>
<dbReference type="SMART" id="SM00060">
    <property type="entry name" value="FN3"/>
    <property type="match status" value="2"/>
</dbReference>
<evidence type="ECO:0000256" key="7">
    <source>
        <dbReference type="SAM" id="Phobius"/>
    </source>
</evidence>
<dbReference type="PROSITE" id="PS50026">
    <property type="entry name" value="EGF_3"/>
    <property type="match status" value="5"/>
</dbReference>
<dbReference type="GO" id="GO:0045197">
    <property type="term" value="P:establishment or maintenance of epithelial cell apical/basal polarity"/>
    <property type="evidence" value="ECO:0007669"/>
    <property type="project" value="TreeGrafter"/>
</dbReference>
<dbReference type="EMBL" id="CALNXJ010000054">
    <property type="protein sequence ID" value="CAH3153648.1"/>
    <property type="molecule type" value="Genomic_DNA"/>
</dbReference>
<organism evidence="11 12">
    <name type="scientific">Pocillopora meandrina</name>
    <dbReference type="NCBI Taxonomy" id="46732"/>
    <lineage>
        <taxon>Eukaryota</taxon>
        <taxon>Metazoa</taxon>
        <taxon>Cnidaria</taxon>
        <taxon>Anthozoa</taxon>
        <taxon>Hexacorallia</taxon>
        <taxon>Scleractinia</taxon>
        <taxon>Astrocoeniina</taxon>
        <taxon>Pocilloporidae</taxon>
        <taxon>Pocillopora</taxon>
    </lineage>
</organism>
<feature type="disulfide bond" evidence="5">
    <location>
        <begin position="167"/>
        <end position="184"/>
    </location>
</feature>
<dbReference type="PANTHER" id="PTHR24049">
    <property type="entry name" value="CRUMBS FAMILY MEMBER"/>
    <property type="match status" value="1"/>
</dbReference>
<keyword evidence="1 5" id="KW-0245">EGF-like domain</keyword>
<reference evidence="11 12" key="1">
    <citation type="submission" date="2022-05" db="EMBL/GenBank/DDBJ databases">
        <authorList>
            <consortium name="Genoscope - CEA"/>
            <person name="William W."/>
        </authorList>
    </citation>
    <scope>NUCLEOTIDE SEQUENCE [LARGE SCALE GENOMIC DNA]</scope>
</reference>
<feature type="domain" description="EGF-like" evidence="9">
    <location>
        <begin position="239"/>
        <end position="277"/>
    </location>
</feature>
<protein>
    <submittedName>
        <fullName evidence="11">Uncharacterized protein</fullName>
    </submittedName>
</protein>
<feature type="disulfide bond" evidence="5">
    <location>
        <begin position="351"/>
        <end position="360"/>
    </location>
</feature>
<dbReference type="SMART" id="SM00181">
    <property type="entry name" value="EGF"/>
    <property type="match status" value="5"/>
</dbReference>
<feature type="disulfide bond" evidence="5">
    <location>
        <begin position="267"/>
        <end position="276"/>
    </location>
</feature>
<dbReference type="Gene3D" id="2.10.25.10">
    <property type="entry name" value="Laminin"/>
    <property type="match status" value="4"/>
</dbReference>
<evidence type="ECO:0000256" key="5">
    <source>
        <dbReference type="PROSITE-ProRule" id="PRU00076"/>
    </source>
</evidence>